<evidence type="ECO:0000313" key="2">
    <source>
        <dbReference type="EMBL" id="RKR71135.1"/>
    </source>
</evidence>
<evidence type="ECO:0000313" key="3">
    <source>
        <dbReference type="Proteomes" id="UP000280099"/>
    </source>
</evidence>
<sequence length="158" mass="17779">MKFLKSLLVLSLSTLLATTYTYAADESNSTQAQQITNQSLQNFTQSIELRFSGVSITGPEEQQAINFTYYLKNISQKEIKEIEWVTILLTNNQVLTINEPLVFEDNLLAVGQEITVELPINFTSLPEEVKTGLLNSNIQAQFQAKKIVFSDNSEIIVE</sequence>
<gene>
    <name evidence="2" type="ORF">DES31_1714</name>
</gene>
<evidence type="ECO:0000256" key="1">
    <source>
        <dbReference type="SAM" id="SignalP"/>
    </source>
</evidence>
<feature type="chain" id="PRO_5019087826" evidence="1">
    <location>
        <begin position="24"/>
        <end position="158"/>
    </location>
</feature>
<dbReference type="EMBL" id="RBJC01000009">
    <property type="protein sequence ID" value="RKR71135.1"/>
    <property type="molecule type" value="Genomic_DNA"/>
</dbReference>
<keyword evidence="1" id="KW-0732">Signal</keyword>
<name>A0A420XF23_9PAST</name>
<comment type="caution">
    <text evidence="2">The sequence shown here is derived from an EMBL/GenBank/DDBJ whole genome shotgun (WGS) entry which is preliminary data.</text>
</comment>
<protein>
    <submittedName>
        <fullName evidence="2">Uncharacterized protein</fullName>
    </submittedName>
</protein>
<reference evidence="2 3" key="1">
    <citation type="submission" date="2018-10" db="EMBL/GenBank/DDBJ databases">
        <title>Genomic Encyclopedia of Type Strains, Phase IV (KMG-IV): sequencing the most valuable type-strain genomes for metagenomic binning, comparative biology and taxonomic classification.</title>
        <authorList>
            <person name="Goeker M."/>
        </authorList>
    </citation>
    <scope>NUCLEOTIDE SEQUENCE [LARGE SCALE GENOMIC DNA]</scope>
    <source>
        <strain evidence="2 3">DSM 23800</strain>
    </source>
</reference>
<keyword evidence="3" id="KW-1185">Reference proteome</keyword>
<proteinExistence type="predicted"/>
<feature type="signal peptide" evidence="1">
    <location>
        <begin position="1"/>
        <end position="23"/>
    </location>
</feature>
<dbReference type="AlphaFoldDB" id="A0A420XF23"/>
<accession>A0A420XF23</accession>
<dbReference type="Proteomes" id="UP000280099">
    <property type="component" value="Unassembled WGS sequence"/>
</dbReference>
<dbReference type="RefSeq" id="WP_121123992.1">
    <property type="nucleotide sequence ID" value="NZ_CP016604.1"/>
</dbReference>
<organism evidence="2 3">
    <name type="scientific">Otariodibacter oris</name>
    <dbReference type="NCBI Taxonomy" id="1032623"/>
    <lineage>
        <taxon>Bacteria</taxon>
        <taxon>Pseudomonadati</taxon>
        <taxon>Pseudomonadota</taxon>
        <taxon>Gammaproteobacteria</taxon>
        <taxon>Pasteurellales</taxon>
        <taxon>Pasteurellaceae</taxon>
        <taxon>Otariodibacter</taxon>
    </lineage>
</organism>